<sequence length="83" mass="9742">MILHAWVIEKEMNSMKNHRNDFEKKDIRSRKNMEGTLLYIHFLQQQTDKQHTQCSPTKFGDIDMELLQAGTEPACMKGNPNSY</sequence>
<accession>A0A9J6A3L2</accession>
<organism evidence="1 2">
    <name type="scientific">Solanum commersonii</name>
    <name type="common">Commerson's wild potato</name>
    <name type="synonym">Commerson's nightshade</name>
    <dbReference type="NCBI Taxonomy" id="4109"/>
    <lineage>
        <taxon>Eukaryota</taxon>
        <taxon>Viridiplantae</taxon>
        <taxon>Streptophyta</taxon>
        <taxon>Embryophyta</taxon>
        <taxon>Tracheophyta</taxon>
        <taxon>Spermatophyta</taxon>
        <taxon>Magnoliopsida</taxon>
        <taxon>eudicotyledons</taxon>
        <taxon>Gunneridae</taxon>
        <taxon>Pentapetalae</taxon>
        <taxon>asterids</taxon>
        <taxon>lamiids</taxon>
        <taxon>Solanales</taxon>
        <taxon>Solanaceae</taxon>
        <taxon>Solanoideae</taxon>
        <taxon>Solaneae</taxon>
        <taxon>Solanum</taxon>
    </lineage>
</organism>
<proteinExistence type="predicted"/>
<name>A0A9J6A3L2_SOLCO</name>
<dbReference type="AlphaFoldDB" id="A0A9J6A3L2"/>
<keyword evidence="2" id="KW-1185">Reference proteome</keyword>
<comment type="caution">
    <text evidence="1">The sequence shown here is derived from an EMBL/GenBank/DDBJ whole genome shotgun (WGS) entry which is preliminary data.</text>
</comment>
<reference evidence="1 2" key="1">
    <citation type="submission" date="2020-09" db="EMBL/GenBank/DDBJ databases">
        <title>De no assembly of potato wild relative species, Solanum commersonii.</title>
        <authorList>
            <person name="Cho K."/>
        </authorList>
    </citation>
    <scope>NUCLEOTIDE SEQUENCE [LARGE SCALE GENOMIC DNA]</scope>
    <source>
        <strain evidence="1">LZ3.2</strain>
        <tissue evidence="1">Leaf</tissue>
    </source>
</reference>
<protein>
    <submittedName>
        <fullName evidence="1">Uncharacterized protein</fullName>
    </submittedName>
</protein>
<gene>
    <name evidence="1" type="ORF">H5410_018824</name>
</gene>
<dbReference type="Proteomes" id="UP000824120">
    <property type="component" value="Chromosome 3"/>
</dbReference>
<evidence type="ECO:0000313" key="1">
    <source>
        <dbReference type="EMBL" id="KAG5619000.1"/>
    </source>
</evidence>
<evidence type="ECO:0000313" key="2">
    <source>
        <dbReference type="Proteomes" id="UP000824120"/>
    </source>
</evidence>
<dbReference type="EMBL" id="JACXVP010000003">
    <property type="protein sequence ID" value="KAG5619000.1"/>
    <property type="molecule type" value="Genomic_DNA"/>
</dbReference>